<dbReference type="GO" id="GO:0000082">
    <property type="term" value="P:G1/S transition of mitotic cell cycle"/>
    <property type="evidence" value="ECO:0007669"/>
    <property type="project" value="TreeGrafter"/>
</dbReference>
<dbReference type="EMBL" id="KZ060217">
    <property type="protein sequence ID" value="PIO12628.1"/>
    <property type="molecule type" value="Genomic_DNA"/>
</dbReference>
<dbReference type="Pfam" id="PF00888">
    <property type="entry name" value="Cullin"/>
    <property type="match status" value="1"/>
</dbReference>
<reference evidence="3" key="2">
    <citation type="submission" date="2017-08" db="EMBL/GenBank/DDBJ databases">
        <title>Assembly of the North American Bullfrog Genome.</title>
        <authorList>
            <person name="Warren R.L."/>
            <person name="Vandervalk B.P."/>
            <person name="Kucuk E."/>
            <person name="Birol I."/>
            <person name="Helbing C."/>
            <person name="Pandoh P."/>
            <person name="Behsaz B."/>
            <person name="Mohamadi H."/>
            <person name="Chu J."/>
            <person name="Jackman S."/>
            <person name="Hammond S.A."/>
            <person name="Veldhoen N."/>
            <person name="Kirk H."/>
            <person name="Zhao Y."/>
            <person name="Coope R."/>
            <person name="Pleasance S."/>
            <person name="Moore R."/>
            <person name="Holt R."/>
        </authorList>
    </citation>
    <scope>NUCLEOTIDE SEQUENCE</scope>
    <source>
        <strain evidence="3">Bruno</strain>
        <tissue evidence="3">Liver</tissue>
    </source>
</reference>
<gene>
    <name evidence="4" type="ORF">AB205_0054160</name>
    <name evidence="3" type="ORF">AB205_0067310</name>
</gene>
<dbReference type="InterPro" id="IPR001373">
    <property type="entry name" value="Cullin_N"/>
</dbReference>
<proteinExistence type="inferred from homology"/>
<dbReference type="PANTHER" id="PTHR46636">
    <property type="entry name" value="CDK2-ASSOCIATED AND CULLIN DOMAIN-CONTAINING PROTEIN 1"/>
    <property type="match status" value="1"/>
</dbReference>
<evidence type="ECO:0000256" key="1">
    <source>
        <dbReference type="ARBA" id="ARBA00006019"/>
    </source>
</evidence>
<reference evidence="5" key="1">
    <citation type="journal article" date="2017" name="Nat. Commun.">
        <title>The North American bullfrog draft genome provides insight into hormonal regulation of long noncoding RNA.</title>
        <authorList>
            <person name="Hammond S.A."/>
            <person name="Warren R.L."/>
            <person name="Vandervalk B.P."/>
            <person name="Kucuk E."/>
            <person name="Khan H."/>
            <person name="Gibb E.A."/>
            <person name="Pandoh P."/>
            <person name="Kirk H."/>
            <person name="Zhao Y."/>
            <person name="Jones M."/>
            <person name="Mungall A.J."/>
            <person name="Coope R."/>
            <person name="Pleasance S."/>
            <person name="Moore R.A."/>
            <person name="Holt R.A."/>
            <person name="Round J.M."/>
            <person name="Ohora S."/>
            <person name="Walle B.V."/>
            <person name="Veldhoen N."/>
            <person name="Helbing C.C."/>
            <person name="Birol I."/>
        </authorList>
    </citation>
    <scope>NUCLEOTIDE SEQUENCE [LARGE SCALE GENOMIC DNA]</scope>
</reference>
<dbReference type="GO" id="GO:0019901">
    <property type="term" value="F:protein kinase binding"/>
    <property type="evidence" value="ECO:0007669"/>
    <property type="project" value="TreeGrafter"/>
</dbReference>
<organism evidence="3 5">
    <name type="scientific">Aquarana catesbeiana</name>
    <name type="common">American bullfrog</name>
    <name type="synonym">Rana catesbeiana</name>
    <dbReference type="NCBI Taxonomy" id="8400"/>
    <lineage>
        <taxon>Eukaryota</taxon>
        <taxon>Metazoa</taxon>
        <taxon>Chordata</taxon>
        <taxon>Craniata</taxon>
        <taxon>Vertebrata</taxon>
        <taxon>Euteleostomi</taxon>
        <taxon>Amphibia</taxon>
        <taxon>Batrachia</taxon>
        <taxon>Anura</taxon>
        <taxon>Neobatrachia</taxon>
        <taxon>Ranoidea</taxon>
        <taxon>Ranidae</taxon>
        <taxon>Aquarana</taxon>
    </lineage>
</organism>
<dbReference type="OrthoDB" id="8172509at2759"/>
<feature type="domain" description="Cullin N-terminal" evidence="2">
    <location>
        <begin position="14"/>
        <end position="80"/>
    </location>
</feature>
<evidence type="ECO:0000259" key="2">
    <source>
        <dbReference type="Pfam" id="PF00888"/>
    </source>
</evidence>
<evidence type="ECO:0000313" key="3">
    <source>
        <dbReference type="EMBL" id="PIO12628.1"/>
    </source>
</evidence>
<dbReference type="InterPro" id="IPR016159">
    <property type="entry name" value="Cullin_repeat-like_dom_sf"/>
</dbReference>
<evidence type="ECO:0000313" key="4">
    <source>
        <dbReference type="EMBL" id="PIO13161.1"/>
    </source>
</evidence>
<evidence type="ECO:0000313" key="5">
    <source>
        <dbReference type="Proteomes" id="UP000228934"/>
    </source>
</evidence>
<name>A0A2G9QAM3_AQUCT</name>
<dbReference type="Gene3D" id="1.20.1310.10">
    <property type="entry name" value="Cullin Repeats"/>
    <property type="match status" value="1"/>
</dbReference>
<sequence length="118" mass="13692">MNVITVEDYKRLYWPKLESAIEQLLTQTAGDYIPISYEQIYSCVYKCVCQQHSEQMYSDLLCKITQHLHQVSQELQVPCHTYSLLCPHDTLHIQHPLSIHAMTLSSLPYPTLRLSSPN</sequence>
<protein>
    <recommendedName>
        <fullName evidence="2">Cullin N-terminal domain-containing protein</fullName>
    </recommendedName>
</protein>
<dbReference type="PANTHER" id="PTHR46636:SF1">
    <property type="entry name" value="CDK2-ASSOCIATED AND CULLIN DOMAIN-CONTAINING PROTEIN 1"/>
    <property type="match status" value="1"/>
</dbReference>
<dbReference type="InterPro" id="IPR042652">
    <property type="entry name" value="CACUL1"/>
</dbReference>
<comment type="similarity">
    <text evidence="1">Belongs to the cullin family.</text>
</comment>
<dbReference type="AlphaFoldDB" id="A0A2G9QAM3"/>
<keyword evidence="5" id="KW-1185">Reference proteome</keyword>
<accession>A0A2G9QAM3</accession>
<dbReference type="SUPFAM" id="SSF74788">
    <property type="entry name" value="Cullin repeat-like"/>
    <property type="match status" value="1"/>
</dbReference>
<dbReference type="EMBL" id="KZ059907">
    <property type="protein sequence ID" value="PIO13161.1"/>
    <property type="molecule type" value="Genomic_DNA"/>
</dbReference>
<dbReference type="Proteomes" id="UP000228934">
    <property type="component" value="Unassembled WGS sequence"/>
</dbReference>